<dbReference type="AlphaFoldDB" id="W6TDX1"/>
<keyword evidence="5" id="KW-1185">Reference proteome</keyword>
<evidence type="ECO:0000313" key="5">
    <source>
        <dbReference type="Proteomes" id="UP000019112"/>
    </source>
</evidence>
<dbReference type="EMBL" id="AWTR02000072">
    <property type="protein sequence ID" value="ETZ07006.1"/>
    <property type="molecule type" value="Genomic_DNA"/>
</dbReference>
<name>W6TDX1_HOLOB</name>
<dbReference type="InterPro" id="IPR027806">
    <property type="entry name" value="HARBI1_dom"/>
</dbReference>
<evidence type="ECO:0000256" key="1">
    <source>
        <dbReference type="ARBA" id="ARBA00001968"/>
    </source>
</evidence>
<dbReference type="Pfam" id="PF13359">
    <property type="entry name" value="DDE_Tnp_4"/>
    <property type="match status" value="1"/>
</dbReference>
<feature type="domain" description="DDE Tnp4" evidence="3">
    <location>
        <begin position="5"/>
        <end position="72"/>
    </location>
</feature>
<organism evidence="4 5">
    <name type="scientific">Holospora obtusa F1</name>
    <dbReference type="NCBI Taxonomy" id="1399147"/>
    <lineage>
        <taxon>Bacteria</taxon>
        <taxon>Pseudomonadati</taxon>
        <taxon>Pseudomonadota</taxon>
        <taxon>Alphaproteobacteria</taxon>
        <taxon>Holosporales</taxon>
        <taxon>Holosporaceae</taxon>
        <taxon>Holospora</taxon>
    </lineage>
</organism>
<protein>
    <recommendedName>
        <fullName evidence="3">DDE Tnp4 domain-containing protein</fullName>
    </recommendedName>
</protein>
<evidence type="ECO:0000256" key="2">
    <source>
        <dbReference type="ARBA" id="ARBA00022723"/>
    </source>
</evidence>
<comment type="caution">
    <text evidence="4">The sequence shown here is derived from an EMBL/GenBank/DDBJ whole genome shotgun (WGS) entry which is preliminary data.</text>
</comment>
<dbReference type="OrthoDB" id="517619at2"/>
<keyword evidence="2" id="KW-0479">Metal-binding</keyword>
<evidence type="ECO:0000313" key="4">
    <source>
        <dbReference type="EMBL" id="ETZ07006.1"/>
    </source>
</evidence>
<comment type="cofactor">
    <cofactor evidence="1">
        <name>a divalent metal cation</name>
        <dbReference type="ChEBI" id="CHEBI:60240"/>
    </cofactor>
</comment>
<proteinExistence type="predicted"/>
<gene>
    <name evidence="4" type="ORF">P618_200826</name>
</gene>
<dbReference type="GO" id="GO:0046872">
    <property type="term" value="F:metal ion binding"/>
    <property type="evidence" value="ECO:0007669"/>
    <property type="project" value="UniProtKB-KW"/>
</dbReference>
<dbReference type="STRING" id="1399147.P618_200826"/>
<reference evidence="4 5" key="1">
    <citation type="journal article" date="2014" name="FEMS Microbiol. Lett.">
        <title>Draft genome sequences of three Holospora species (Holospora obtusa, Holospora undulata, and Holospora elegans), endonuclear symbiotic bacteria of the ciliate Paramecium caudatum.</title>
        <authorList>
            <person name="Dohra H."/>
            <person name="Tanaka K."/>
            <person name="Suzuki T."/>
            <person name="Fujishima M."/>
            <person name="Suzuki H."/>
        </authorList>
    </citation>
    <scope>NUCLEOTIDE SEQUENCE [LARGE SCALE GENOMIC DNA]</scope>
    <source>
        <strain evidence="4 5">F1</strain>
    </source>
</reference>
<dbReference type="Proteomes" id="UP000019112">
    <property type="component" value="Unassembled WGS sequence"/>
</dbReference>
<accession>W6TDX1</accession>
<evidence type="ECO:0000259" key="3">
    <source>
        <dbReference type="Pfam" id="PF13359"/>
    </source>
</evidence>
<sequence length="80" mass="9249">MLSKLFITDTEYQGIQKSYSQSALPNKNMNKTLLTKEDKQKNQELASKSVANKNVIGKLKQFKIIYEKYMSSPNNIWFGL</sequence>